<evidence type="ECO:0000256" key="1">
    <source>
        <dbReference type="ARBA" id="ARBA00023002"/>
    </source>
</evidence>
<evidence type="ECO:0000313" key="4">
    <source>
        <dbReference type="EMBL" id="KAB0291609.1"/>
    </source>
</evidence>
<dbReference type="Pfam" id="PF01408">
    <property type="entry name" value="GFO_IDH_MocA"/>
    <property type="match status" value="1"/>
</dbReference>
<dbReference type="InterPro" id="IPR050463">
    <property type="entry name" value="Gfo/Idh/MocA_oxidrdct_glycsds"/>
</dbReference>
<dbReference type="GO" id="GO:0000166">
    <property type="term" value="F:nucleotide binding"/>
    <property type="evidence" value="ECO:0007669"/>
    <property type="project" value="InterPro"/>
</dbReference>
<dbReference type="EMBL" id="VWSE01000002">
    <property type="protein sequence ID" value="KAB0291609.1"/>
    <property type="molecule type" value="Genomic_DNA"/>
</dbReference>
<dbReference type="Proteomes" id="UP000326789">
    <property type="component" value="Unassembled WGS sequence"/>
</dbReference>
<reference evidence="4 5" key="1">
    <citation type="submission" date="2019-09" db="EMBL/GenBank/DDBJ databases">
        <title>Whole genome sequence of Vibrio fortis.</title>
        <authorList>
            <person name="Das S.K."/>
        </authorList>
    </citation>
    <scope>NUCLEOTIDE SEQUENCE [LARGE SCALE GENOMIC DNA]</scope>
    <source>
        <strain evidence="4 5">AN60</strain>
    </source>
</reference>
<dbReference type="InterPro" id="IPR036291">
    <property type="entry name" value="NAD(P)-bd_dom_sf"/>
</dbReference>
<dbReference type="GO" id="GO:0016491">
    <property type="term" value="F:oxidoreductase activity"/>
    <property type="evidence" value="ECO:0007669"/>
    <property type="project" value="UniProtKB-KW"/>
</dbReference>
<dbReference type="PANTHER" id="PTHR43818">
    <property type="entry name" value="BCDNA.GH03377"/>
    <property type="match status" value="1"/>
</dbReference>
<dbReference type="InterPro" id="IPR000683">
    <property type="entry name" value="Gfo/Idh/MocA-like_OxRdtase_N"/>
</dbReference>
<evidence type="ECO:0000313" key="5">
    <source>
        <dbReference type="Proteomes" id="UP000326789"/>
    </source>
</evidence>
<dbReference type="SUPFAM" id="SSF51735">
    <property type="entry name" value="NAD(P)-binding Rossmann-fold domains"/>
    <property type="match status" value="1"/>
</dbReference>
<sequence length="406" mass="44663">MTTNKQVRPLRVGLIGCGVISDIYLKTSKRFDIIDIVACASLNIEESRAKAQQYDIAKVCTPEEIIQDPNIDAVLNLTIPAVHGEISLAAVRAGKHVYSEKPFVTDLAEGQLILEEAKRNNVLVGNAPDTFLGSRVQTCKRLLDEGLIGRPIGVNAFVGTHGVERHHPNPDFYYKPGGGPLFDLGPYYLTAMIALLGPIKQVAGLAQRSFQQRQIESQPRAGEFIDVEVDTHITSLLDFESGLSGAMMTSFDIWDSQLPRLEIYGTEGTLCIADPDPTDGTNIFGGQVLYKTRQDARWSYRPRVQGLENWRVAENLHNHDQDSRGLGLVDLAYAAINQRAPRASGELALHVCEVMESIIQSSDSRAFKNIETRCDVPAALPTDFPYSESVDVTSSVQNKQQPATTE</sequence>
<dbReference type="Pfam" id="PF22725">
    <property type="entry name" value="GFO_IDH_MocA_C3"/>
    <property type="match status" value="1"/>
</dbReference>
<comment type="caution">
    <text evidence="4">The sequence shown here is derived from an EMBL/GenBank/DDBJ whole genome shotgun (WGS) entry which is preliminary data.</text>
</comment>
<evidence type="ECO:0000259" key="3">
    <source>
        <dbReference type="Pfam" id="PF22725"/>
    </source>
</evidence>
<dbReference type="SUPFAM" id="SSF55347">
    <property type="entry name" value="Glyceraldehyde-3-phosphate dehydrogenase-like, C-terminal domain"/>
    <property type="match status" value="1"/>
</dbReference>
<feature type="domain" description="Gfo/Idh/MocA-like oxidoreductase N-terminal" evidence="2">
    <location>
        <begin position="10"/>
        <end position="124"/>
    </location>
</feature>
<dbReference type="Gene3D" id="3.30.360.10">
    <property type="entry name" value="Dihydrodipicolinate Reductase, domain 2"/>
    <property type="match status" value="1"/>
</dbReference>
<accession>A0A5N3RAT7</accession>
<dbReference type="Gene3D" id="3.40.50.720">
    <property type="entry name" value="NAD(P)-binding Rossmann-like Domain"/>
    <property type="match status" value="1"/>
</dbReference>
<dbReference type="InterPro" id="IPR055170">
    <property type="entry name" value="GFO_IDH_MocA-like_dom"/>
</dbReference>
<keyword evidence="1" id="KW-0560">Oxidoreductase</keyword>
<dbReference type="RefSeq" id="WP_150868280.1">
    <property type="nucleotide sequence ID" value="NZ_VWSE01000002.1"/>
</dbReference>
<proteinExistence type="predicted"/>
<evidence type="ECO:0000259" key="2">
    <source>
        <dbReference type="Pfam" id="PF01408"/>
    </source>
</evidence>
<organism evidence="4 5">
    <name type="scientific">Vibrio fortis</name>
    <dbReference type="NCBI Taxonomy" id="212667"/>
    <lineage>
        <taxon>Bacteria</taxon>
        <taxon>Pseudomonadati</taxon>
        <taxon>Pseudomonadota</taxon>
        <taxon>Gammaproteobacteria</taxon>
        <taxon>Vibrionales</taxon>
        <taxon>Vibrionaceae</taxon>
        <taxon>Vibrio</taxon>
    </lineage>
</organism>
<gene>
    <name evidence="4" type="ORF">F2P58_00155</name>
</gene>
<dbReference type="PANTHER" id="PTHR43818:SF11">
    <property type="entry name" value="BCDNA.GH03377"/>
    <property type="match status" value="1"/>
</dbReference>
<name>A0A5N3RAT7_9VIBR</name>
<feature type="domain" description="GFO/IDH/MocA-like oxidoreductase" evidence="3">
    <location>
        <begin position="136"/>
        <end position="270"/>
    </location>
</feature>
<dbReference type="AlphaFoldDB" id="A0A5N3RAT7"/>
<protein>
    <submittedName>
        <fullName evidence="4">Gfo/Idh/MocA family oxidoreductase</fullName>
    </submittedName>
</protein>